<comment type="similarity">
    <text evidence="1">Belongs to the universal stress protein A family.</text>
</comment>
<organism evidence="3 4">
    <name type="scientific">Dyadobacter jiangsuensis</name>
    <dbReference type="NCBI Taxonomy" id="1591085"/>
    <lineage>
        <taxon>Bacteria</taxon>
        <taxon>Pseudomonadati</taxon>
        <taxon>Bacteroidota</taxon>
        <taxon>Cytophagia</taxon>
        <taxon>Cytophagales</taxon>
        <taxon>Spirosomataceae</taxon>
        <taxon>Dyadobacter</taxon>
    </lineage>
</organism>
<evidence type="ECO:0000256" key="1">
    <source>
        <dbReference type="ARBA" id="ARBA00008791"/>
    </source>
</evidence>
<comment type="caution">
    <text evidence="3">The sequence shown here is derived from an EMBL/GenBank/DDBJ whole genome shotgun (WGS) entry which is preliminary data.</text>
</comment>
<dbReference type="SUPFAM" id="SSF52402">
    <property type="entry name" value="Adenine nucleotide alpha hydrolases-like"/>
    <property type="match status" value="2"/>
</dbReference>
<dbReference type="PRINTS" id="PR01438">
    <property type="entry name" value="UNVRSLSTRESS"/>
</dbReference>
<dbReference type="Proteomes" id="UP000241964">
    <property type="component" value="Unassembled WGS sequence"/>
</dbReference>
<reference evidence="3 4" key="1">
    <citation type="submission" date="2018-03" db="EMBL/GenBank/DDBJ databases">
        <title>Genomic Encyclopedia of Archaeal and Bacterial Type Strains, Phase II (KMG-II): from individual species to whole genera.</title>
        <authorList>
            <person name="Goeker M."/>
        </authorList>
    </citation>
    <scope>NUCLEOTIDE SEQUENCE [LARGE SCALE GENOMIC DNA]</scope>
    <source>
        <strain evidence="3 4">DSM 29057</strain>
    </source>
</reference>
<dbReference type="Pfam" id="PF00582">
    <property type="entry name" value="Usp"/>
    <property type="match status" value="2"/>
</dbReference>
<dbReference type="CDD" id="cd00293">
    <property type="entry name" value="USP-like"/>
    <property type="match status" value="2"/>
</dbReference>
<dbReference type="OrthoDB" id="1522603at2"/>
<evidence type="ECO:0000313" key="3">
    <source>
        <dbReference type="EMBL" id="PSL31463.1"/>
    </source>
</evidence>
<dbReference type="EMBL" id="PYAS01000003">
    <property type="protein sequence ID" value="PSL31463.1"/>
    <property type="molecule type" value="Genomic_DNA"/>
</dbReference>
<dbReference type="Gene3D" id="3.40.50.12370">
    <property type="match status" value="1"/>
</dbReference>
<evidence type="ECO:0000313" key="4">
    <source>
        <dbReference type="Proteomes" id="UP000241964"/>
    </source>
</evidence>
<feature type="domain" description="UspA" evidence="2">
    <location>
        <begin position="9"/>
        <end position="131"/>
    </location>
</feature>
<proteinExistence type="inferred from homology"/>
<protein>
    <submittedName>
        <fullName evidence="3">Nucleotide-binding universal stress UspA family protein</fullName>
    </submittedName>
</protein>
<feature type="domain" description="UspA" evidence="2">
    <location>
        <begin position="142"/>
        <end position="262"/>
    </location>
</feature>
<keyword evidence="4" id="KW-1185">Reference proteome</keyword>
<dbReference type="AlphaFoldDB" id="A0A2P8GBW3"/>
<dbReference type="RefSeq" id="WP_106594798.1">
    <property type="nucleotide sequence ID" value="NZ_PYAS01000003.1"/>
</dbReference>
<evidence type="ECO:0000259" key="2">
    <source>
        <dbReference type="Pfam" id="PF00582"/>
    </source>
</evidence>
<name>A0A2P8GBW3_9BACT</name>
<dbReference type="PANTHER" id="PTHR46268:SF6">
    <property type="entry name" value="UNIVERSAL STRESS PROTEIN UP12"/>
    <property type="match status" value="1"/>
</dbReference>
<dbReference type="InterPro" id="IPR006016">
    <property type="entry name" value="UspA"/>
</dbReference>
<sequence length="273" mass="29666">MTNSSTRFRILIPCDYSEACRQALDACATFDWKMPVEVLILTVQDPMRGGGYGENADKLLTEWLTAFPAGIPIRRLDEKGRFVNAVLKVLTTQGIDLVIAGTRGSRGWDGVFVGSHVEKIVRVSPVPVLAIQPRQHLAESRDIVVPIDLGQEPGELSKCLAAIRKLFGGRFHFLYVETNQAGNELTAMELLAEYSRKLGAGNYENAVITAGEVAEGILKYAAQVGAGMIAIGTMGNPDPSQMFRPSVAADVVNHARIPVFACPLRQWESSGPQ</sequence>
<gene>
    <name evidence="3" type="ORF">CLV60_103329</name>
</gene>
<accession>A0A2P8GBW3</accession>
<dbReference type="PANTHER" id="PTHR46268">
    <property type="entry name" value="STRESS RESPONSE PROTEIN NHAX"/>
    <property type="match status" value="1"/>
</dbReference>
<dbReference type="InterPro" id="IPR006015">
    <property type="entry name" value="Universal_stress_UspA"/>
</dbReference>